<dbReference type="InterPro" id="IPR033480">
    <property type="entry name" value="sCache_2"/>
</dbReference>
<comment type="caution">
    <text evidence="7">The sequence shown here is derived from an EMBL/GenBank/DDBJ whole genome shotgun (WGS) entry which is preliminary data.</text>
</comment>
<evidence type="ECO:0000256" key="3">
    <source>
        <dbReference type="ARBA" id="ARBA00022692"/>
    </source>
</evidence>
<evidence type="ECO:0000256" key="2">
    <source>
        <dbReference type="ARBA" id="ARBA00022475"/>
    </source>
</evidence>
<name>A0A502FR11_9PROT</name>
<gene>
    <name evidence="7" type="ORF">EAH89_19865</name>
</gene>
<comment type="subcellular location">
    <subcellularLocation>
        <location evidence="1">Cell membrane</location>
        <topology evidence="1">Multi-pass membrane protein</topology>
    </subcellularLocation>
</comment>
<dbReference type="Pfam" id="PF17200">
    <property type="entry name" value="sCache_2"/>
    <property type="match status" value="1"/>
</dbReference>
<evidence type="ECO:0000313" key="8">
    <source>
        <dbReference type="Proteomes" id="UP000317078"/>
    </source>
</evidence>
<dbReference type="Proteomes" id="UP000317078">
    <property type="component" value="Unassembled WGS sequence"/>
</dbReference>
<reference evidence="7 8" key="1">
    <citation type="journal article" date="2019" name="Environ. Microbiol.">
        <title>Species interactions and distinct microbial communities in high Arctic permafrost affected cryosols are associated with the CH4 and CO2 gas fluxes.</title>
        <authorList>
            <person name="Altshuler I."/>
            <person name="Hamel J."/>
            <person name="Turney S."/>
            <person name="Magnuson E."/>
            <person name="Levesque R."/>
            <person name="Greer C."/>
            <person name="Whyte L.G."/>
        </authorList>
    </citation>
    <scope>NUCLEOTIDE SEQUENCE [LARGE SCALE GENOMIC DNA]</scope>
    <source>
        <strain evidence="7 8">S9.3B</strain>
    </source>
</reference>
<evidence type="ECO:0000256" key="1">
    <source>
        <dbReference type="ARBA" id="ARBA00004651"/>
    </source>
</evidence>
<dbReference type="RefSeq" id="WP_194152351.1">
    <property type="nucleotide sequence ID" value="NZ_RCZP01000024.1"/>
</dbReference>
<feature type="domain" description="Single Cache" evidence="6">
    <location>
        <begin position="37"/>
        <end position="104"/>
    </location>
</feature>
<dbReference type="Gene3D" id="3.30.450.20">
    <property type="entry name" value="PAS domain"/>
    <property type="match status" value="1"/>
</dbReference>
<proteinExistence type="predicted"/>
<dbReference type="GO" id="GO:0005886">
    <property type="term" value="C:plasma membrane"/>
    <property type="evidence" value="ECO:0007669"/>
    <property type="project" value="UniProtKB-SubCell"/>
</dbReference>
<sequence>MTRRFASWPIALRLHLCTLVAVLGLVGLAAYEVRGRSEELERNRIGLLRAVVDTALATAKRFEAEEKAGRMDRDAAQEAAAAAIRAIRYSGQEYLWINDAEVRP</sequence>
<keyword evidence="2" id="KW-1003">Cell membrane</keyword>
<dbReference type="EMBL" id="RCZP01000024">
    <property type="protein sequence ID" value="TPG51851.1"/>
    <property type="molecule type" value="Genomic_DNA"/>
</dbReference>
<protein>
    <recommendedName>
        <fullName evidence="6">Single Cache domain-containing protein</fullName>
    </recommendedName>
</protein>
<dbReference type="AlphaFoldDB" id="A0A502FR11"/>
<keyword evidence="4" id="KW-1133">Transmembrane helix</keyword>
<keyword evidence="3" id="KW-0812">Transmembrane</keyword>
<keyword evidence="5" id="KW-0472">Membrane</keyword>
<accession>A0A502FR11</accession>
<evidence type="ECO:0000313" key="7">
    <source>
        <dbReference type="EMBL" id="TPG51851.1"/>
    </source>
</evidence>
<evidence type="ECO:0000256" key="4">
    <source>
        <dbReference type="ARBA" id="ARBA00022989"/>
    </source>
</evidence>
<evidence type="ECO:0000256" key="5">
    <source>
        <dbReference type="ARBA" id="ARBA00023136"/>
    </source>
</evidence>
<keyword evidence="8" id="KW-1185">Reference proteome</keyword>
<organism evidence="7 8">
    <name type="scientific">Muricoccus nepalensis</name>
    <dbReference type="NCBI Taxonomy" id="1854500"/>
    <lineage>
        <taxon>Bacteria</taxon>
        <taxon>Pseudomonadati</taxon>
        <taxon>Pseudomonadota</taxon>
        <taxon>Alphaproteobacteria</taxon>
        <taxon>Acetobacterales</taxon>
        <taxon>Roseomonadaceae</taxon>
        <taxon>Muricoccus</taxon>
    </lineage>
</organism>
<dbReference type="SMART" id="SM01049">
    <property type="entry name" value="Cache_2"/>
    <property type="match status" value="1"/>
</dbReference>
<feature type="non-terminal residue" evidence="7">
    <location>
        <position position="104"/>
    </location>
</feature>
<evidence type="ECO:0000259" key="6">
    <source>
        <dbReference type="SMART" id="SM01049"/>
    </source>
</evidence>